<accession>A0AAV5LWQ7</accession>
<proteinExistence type="predicted"/>
<reference evidence="1 2" key="1">
    <citation type="journal article" date="2021" name="Commun. Biol.">
        <title>The genome of Shorea leprosula (Dipterocarpaceae) highlights the ecological relevance of drought in aseasonal tropical rainforests.</title>
        <authorList>
            <person name="Ng K.K.S."/>
            <person name="Kobayashi M.J."/>
            <person name="Fawcett J.A."/>
            <person name="Hatakeyama M."/>
            <person name="Paape T."/>
            <person name="Ng C.H."/>
            <person name="Ang C.C."/>
            <person name="Tnah L.H."/>
            <person name="Lee C.T."/>
            <person name="Nishiyama T."/>
            <person name="Sese J."/>
            <person name="O'Brien M.J."/>
            <person name="Copetti D."/>
            <person name="Mohd Noor M.I."/>
            <person name="Ong R.C."/>
            <person name="Putra M."/>
            <person name="Sireger I.Z."/>
            <person name="Indrioko S."/>
            <person name="Kosugi Y."/>
            <person name="Izuno A."/>
            <person name="Isagi Y."/>
            <person name="Lee S.L."/>
            <person name="Shimizu K.K."/>
        </authorList>
    </citation>
    <scope>NUCLEOTIDE SEQUENCE [LARGE SCALE GENOMIC DNA]</scope>
    <source>
        <strain evidence="1">214</strain>
    </source>
</reference>
<protein>
    <submittedName>
        <fullName evidence="1">Uncharacterized protein</fullName>
    </submittedName>
</protein>
<evidence type="ECO:0000313" key="2">
    <source>
        <dbReference type="Proteomes" id="UP001054252"/>
    </source>
</evidence>
<sequence>MFAGSGFCLPKNSGKLPALPSPIYPCSCCLVPLWLRALGLSLRFYESDYDY</sequence>
<keyword evidence="2" id="KW-1185">Reference proteome</keyword>
<dbReference type="Proteomes" id="UP001054252">
    <property type="component" value="Unassembled WGS sequence"/>
</dbReference>
<name>A0AAV5LWQ7_9ROSI</name>
<dbReference type="EMBL" id="BPVZ01000154">
    <property type="protein sequence ID" value="GKV41946.1"/>
    <property type="molecule type" value="Genomic_DNA"/>
</dbReference>
<organism evidence="1 2">
    <name type="scientific">Rubroshorea leprosula</name>
    <dbReference type="NCBI Taxonomy" id="152421"/>
    <lineage>
        <taxon>Eukaryota</taxon>
        <taxon>Viridiplantae</taxon>
        <taxon>Streptophyta</taxon>
        <taxon>Embryophyta</taxon>
        <taxon>Tracheophyta</taxon>
        <taxon>Spermatophyta</taxon>
        <taxon>Magnoliopsida</taxon>
        <taxon>eudicotyledons</taxon>
        <taxon>Gunneridae</taxon>
        <taxon>Pentapetalae</taxon>
        <taxon>rosids</taxon>
        <taxon>malvids</taxon>
        <taxon>Malvales</taxon>
        <taxon>Dipterocarpaceae</taxon>
        <taxon>Rubroshorea</taxon>
    </lineage>
</organism>
<gene>
    <name evidence="1" type="ORF">SLEP1_g49413</name>
</gene>
<dbReference type="AlphaFoldDB" id="A0AAV5LWQ7"/>
<evidence type="ECO:0000313" key="1">
    <source>
        <dbReference type="EMBL" id="GKV41946.1"/>
    </source>
</evidence>
<comment type="caution">
    <text evidence="1">The sequence shown here is derived from an EMBL/GenBank/DDBJ whole genome shotgun (WGS) entry which is preliminary data.</text>
</comment>